<dbReference type="Gene3D" id="2.40.290.10">
    <property type="match status" value="1"/>
</dbReference>
<dbReference type="GO" id="GO:0000723">
    <property type="term" value="P:telomere maintenance"/>
    <property type="evidence" value="ECO:0007669"/>
    <property type="project" value="InterPro"/>
</dbReference>
<protein>
    <recommendedName>
        <fullName evidence="12">Ku domain-containing protein</fullName>
    </recommendedName>
</protein>
<dbReference type="InterPro" id="IPR016194">
    <property type="entry name" value="SPOC-like_C_dom_sf"/>
</dbReference>
<dbReference type="GO" id="GO:0003690">
    <property type="term" value="F:double-stranded DNA binding"/>
    <property type="evidence" value="ECO:0007669"/>
    <property type="project" value="TreeGrafter"/>
</dbReference>
<evidence type="ECO:0000256" key="6">
    <source>
        <dbReference type="ARBA" id="ARBA00022806"/>
    </source>
</evidence>
<name>A0A8S0ZE50_ARCPL</name>
<dbReference type="GO" id="GO:0043564">
    <property type="term" value="C:Ku70:Ku80 complex"/>
    <property type="evidence" value="ECO:0007669"/>
    <property type="project" value="InterPro"/>
</dbReference>
<dbReference type="EMBL" id="CADEBC010000473">
    <property type="protein sequence ID" value="CAB3231743.1"/>
    <property type="molecule type" value="Genomic_DNA"/>
</dbReference>
<dbReference type="InterPro" id="IPR005160">
    <property type="entry name" value="Ku_C"/>
</dbReference>
<feature type="domain" description="Ku" evidence="12">
    <location>
        <begin position="288"/>
        <end position="432"/>
    </location>
</feature>
<keyword evidence="9" id="KW-0233">DNA recombination</keyword>
<dbReference type="SUPFAM" id="SSF100939">
    <property type="entry name" value="SPOC domain-like"/>
    <property type="match status" value="1"/>
</dbReference>
<evidence type="ECO:0000259" key="12">
    <source>
        <dbReference type="SMART" id="SM00559"/>
    </source>
</evidence>
<dbReference type="Gene3D" id="4.10.970.10">
    <property type="entry name" value="Ku70, bridge and pillars"/>
    <property type="match status" value="1"/>
</dbReference>
<gene>
    <name evidence="13" type="ORF">APLA_LOCUS4599</name>
</gene>
<evidence type="ECO:0000256" key="5">
    <source>
        <dbReference type="ARBA" id="ARBA00022801"/>
    </source>
</evidence>
<reference evidence="13 14" key="1">
    <citation type="submission" date="2020-04" db="EMBL/GenBank/DDBJ databases">
        <authorList>
            <person name="Wallbank WR R."/>
            <person name="Pardo Diaz C."/>
            <person name="Kozak K."/>
            <person name="Martin S."/>
            <person name="Jiggins C."/>
            <person name="Moest M."/>
            <person name="Warren A I."/>
            <person name="Byers J.R.P. K."/>
            <person name="Montejo-Kovacevich G."/>
            <person name="Yen C E."/>
        </authorList>
    </citation>
    <scope>NUCLEOTIDE SEQUENCE [LARGE SCALE GENOMIC DNA]</scope>
</reference>
<dbReference type="PIRSF" id="PIRSF003033">
    <property type="entry name" value="Ku70"/>
    <property type="match status" value="1"/>
</dbReference>
<dbReference type="PANTHER" id="PTHR12604:SF2">
    <property type="entry name" value="X-RAY REPAIR CROSS-COMPLEMENTING PROTEIN 6"/>
    <property type="match status" value="1"/>
</dbReference>
<keyword evidence="6" id="KW-0347">Helicase</keyword>
<dbReference type="Pfam" id="PF03730">
    <property type="entry name" value="Ku_C"/>
    <property type="match status" value="1"/>
</dbReference>
<keyword evidence="10" id="KW-0234">DNA repair</keyword>
<keyword evidence="8" id="KW-0238">DNA-binding</keyword>
<dbReference type="Gene3D" id="3.40.50.410">
    <property type="entry name" value="von Willebrand factor, type A domain"/>
    <property type="match status" value="1"/>
</dbReference>
<evidence type="ECO:0000256" key="10">
    <source>
        <dbReference type="ARBA" id="ARBA00023204"/>
    </source>
</evidence>
<dbReference type="InterPro" id="IPR036465">
    <property type="entry name" value="vWFA_dom_sf"/>
</dbReference>
<dbReference type="OrthoDB" id="3249161at2759"/>
<dbReference type="GO" id="GO:0003684">
    <property type="term" value="F:damaged DNA binding"/>
    <property type="evidence" value="ECO:0007669"/>
    <property type="project" value="InterPro"/>
</dbReference>
<proteinExistence type="inferred from homology"/>
<keyword evidence="3" id="KW-0547">Nucleotide-binding</keyword>
<dbReference type="Proteomes" id="UP000494106">
    <property type="component" value="Unassembled WGS sequence"/>
</dbReference>
<dbReference type="NCBIfam" id="TIGR00578">
    <property type="entry name" value="ku70"/>
    <property type="match status" value="1"/>
</dbReference>
<dbReference type="GO" id="GO:0006310">
    <property type="term" value="P:DNA recombination"/>
    <property type="evidence" value="ECO:0007669"/>
    <property type="project" value="UniProtKB-KW"/>
</dbReference>
<dbReference type="Pfam" id="PF03731">
    <property type="entry name" value="Ku_N"/>
    <property type="match status" value="1"/>
</dbReference>
<dbReference type="PANTHER" id="PTHR12604">
    <property type="entry name" value="KU AUTOANTIGEN DNA HELICASE"/>
    <property type="match status" value="1"/>
</dbReference>
<comment type="caution">
    <text evidence="13">The sequence shown here is derived from an EMBL/GenBank/DDBJ whole genome shotgun (WGS) entry which is preliminary data.</text>
</comment>
<dbReference type="InterPro" id="IPR006165">
    <property type="entry name" value="Ku70"/>
</dbReference>
<dbReference type="InterPro" id="IPR006164">
    <property type="entry name" value="DNA_bd_Ku70/Ku80"/>
</dbReference>
<sequence>MDSDDEIEESKSWKGVPATIICINTYDRTNKTSEVAHAATCRMIRQCLRLSGSNFVGVCLYGTEVTNSTILGINSVEEVFPLKLPTLDDYRKIKNIKITSVKQAPNLILSEVLWYCSRAFASCKRQLSSRKIILLSKLDIPPLQSDQNHTFKRVIELSDSNIDVKLINVSEHDYEIDSFYSDFLRNTDKNTQEINLPKPVWDKIEIEQLLHQQSHRHLAVARLSFEIGEGLAIGVGVYSLTNSTSQAPKKTDLDRDTNAILTRVNKTAKIAVKDDSNMDIDEEQAPTPVPVLKSEVLHYKTFGGEKVQFTEDEMKILKNPFGPPVLKLLGFKPASFMCKEKWFLKPCYFLFPNEGIIEGSFVAFKALHKACMETNVVAFCVLSTRVNSKPMIVALSPTTKPFGLDVDLGFDVIIVPFVENVRPLSFDDEDLQMSVADEQKDTMKEILKELQFNYKPEMFENPKVQTQYRAIEAKALDDDDEEEEAFIDTTKPDFSRFQELKDDVFLELFGPFGPVAVKKPTTSKEKGPTNKKPKQEIDESLFQHRLDNNKVKDYTVVQLRDILYSKDLPDLPALNGLKKNELVELVYKYCK</sequence>
<evidence type="ECO:0000256" key="3">
    <source>
        <dbReference type="ARBA" id="ARBA00022741"/>
    </source>
</evidence>
<dbReference type="GO" id="GO:0003678">
    <property type="term" value="F:DNA helicase activity"/>
    <property type="evidence" value="ECO:0007669"/>
    <property type="project" value="InterPro"/>
</dbReference>
<keyword evidence="7" id="KW-0067">ATP-binding</keyword>
<dbReference type="SUPFAM" id="SSF53300">
    <property type="entry name" value="vWA-like"/>
    <property type="match status" value="1"/>
</dbReference>
<dbReference type="GO" id="GO:0006303">
    <property type="term" value="P:double-strand break repair via nonhomologous end joining"/>
    <property type="evidence" value="ECO:0007669"/>
    <property type="project" value="InterPro"/>
</dbReference>
<accession>A0A8S0ZE50</accession>
<keyword evidence="11" id="KW-0539">Nucleus</keyword>
<comment type="similarity">
    <text evidence="2">Belongs to the ku70 family.</text>
</comment>
<dbReference type="AlphaFoldDB" id="A0A8S0ZE50"/>
<dbReference type="GO" id="GO:0016787">
    <property type="term" value="F:hydrolase activity"/>
    <property type="evidence" value="ECO:0007669"/>
    <property type="project" value="UniProtKB-KW"/>
</dbReference>
<dbReference type="SMART" id="SM00559">
    <property type="entry name" value="Ku78"/>
    <property type="match status" value="1"/>
</dbReference>
<keyword evidence="4" id="KW-0227">DNA damage</keyword>
<dbReference type="Gene3D" id="1.10.1600.10">
    <property type="match status" value="1"/>
</dbReference>
<comment type="subcellular location">
    <subcellularLocation>
        <location evidence="1">Nucleus</location>
    </subcellularLocation>
</comment>
<evidence type="ECO:0000256" key="1">
    <source>
        <dbReference type="ARBA" id="ARBA00004123"/>
    </source>
</evidence>
<evidence type="ECO:0000256" key="8">
    <source>
        <dbReference type="ARBA" id="ARBA00023125"/>
    </source>
</evidence>
<evidence type="ECO:0000256" key="2">
    <source>
        <dbReference type="ARBA" id="ARBA00005240"/>
    </source>
</evidence>
<evidence type="ECO:0000313" key="13">
    <source>
        <dbReference type="EMBL" id="CAB3231743.1"/>
    </source>
</evidence>
<organism evidence="13 14">
    <name type="scientific">Arctia plantaginis</name>
    <name type="common">Wood tiger moth</name>
    <name type="synonym">Phalaena plantaginis</name>
    <dbReference type="NCBI Taxonomy" id="874455"/>
    <lineage>
        <taxon>Eukaryota</taxon>
        <taxon>Metazoa</taxon>
        <taxon>Ecdysozoa</taxon>
        <taxon>Arthropoda</taxon>
        <taxon>Hexapoda</taxon>
        <taxon>Insecta</taxon>
        <taxon>Pterygota</taxon>
        <taxon>Neoptera</taxon>
        <taxon>Endopterygota</taxon>
        <taxon>Lepidoptera</taxon>
        <taxon>Glossata</taxon>
        <taxon>Ditrysia</taxon>
        <taxon>Noctuoidea</taxon>
        <taxon>Erebidae</taxon>
        <taxon>Arctiinae</taxon>
        <taxon>Arctia</taxon>
    </lineage>
</organism>
<keyword evidence="14" id="KW-1185">Reference proteome</keyword>
<evidence type="ECO:0000256" key="7">
    <source>
        <dbReference type="ARBA" id="ARBA00022840"/>
    </source>
</evidence>
<dbReference type="GO" id="GO:0005524">
    <property type="term" value="F:ATP binding"/>
    <property type="evidence" value="ECO:0007669"/>
    <property type="project" value="UniProtKB-KW"/>
</dbReference>
<evidence type="ECO:0000256" key="11">
    <source>
        <dbReference type="ARBA" id="ARBA00023242"/>
    </source>
</evidence>
<dbReference type="InterPro" id="IPR047087">
    <property type="entry name" value="KU70_core_dom"/>
</dbReference>
<evidence type="ECO:0000256" key="4">
    <source>
        <dbReference type="ARBA" id="ARBA00022763"/>
    </source>
</evidence>
<dbReference type="Pfam" id="PF02735">
    <property type="entry name" value="Ku"/>
    <property type="match status" value="1"/>
</dbReference>
<dbReference type="GO" id="GO:0042162">
    <property type="term" value="F:telomeric DNA binding"/>
    <property type="evidence" value="ECO:0007669"/>
    <property type="project" value="InterPro"/>
</dbReference>
<evidence type="ECO:0000313" key="14">
    <source>
        <dbReference type="Proteomes" id="UP000494106"/>
    </source>
</evidence>
<evidence type="ECO:0000256" key="9">
    <source>
        <dbReference type="ARBA" id="ARBA00023172"/>
    </source>
</evidence>
<keyword evidence="5" id="KW-0378">Hydrolase</keyword>
<dbReference type="CDD" id="cd00788">
    <property type="entry name" value="KU70"/>
    <property type="match status" value="1"/>
</dbReference>
<dbReference type="InterPro" id="IPR005161">
    <property type="entry name" value="Ku_N"/>
</dbReference>
<dbReference type="InterPro" id="IPR027388">
    <property type="entry name" value="Ku70_bridge/pillars_dom_sf"/>
</dbReference>